<dbReference type="Pfam" id="PF18457">
    <property type="entry name" value="PUD1_2"/>
    <property type="match status" value="1"/>
</dbReference>
<dbReference type="Proteomes" id="UP000230233">
    <property type="component" value="Chromosome I"/>
</dbReference>
<dbReference type="PANTHER" id="PTHR31557">
    <property type="entry name" value="5C820-RELATED-RELATED"/>
    <property type="match status" value="1"/>
</dbReference>
<proteinExistence type="predicted"/>
<dbReference type="EMBL" id="PDUG01000001">
    <property type="protein sequence ID" value="PIC53060.1"/>
    <property type="molecule type" value="Genomic_DNA"/>
</dbReference>
<sequence length="177" mass="20153">MSSTPSAEPPQSTRRWAKIVVENCTGSHFKIQVLHEYFKIQVLHGEQTNDSKHILFKPEEKITVFDKVFYNTGFFTTGVDNWKVHGTRLIEVSPENKWTEKIAGKFFIDGLPYATGHGAFAKWKKHTLRSEDDGKETLIKVYQTEVQFISPSGRSTTTFNTLGQDIIPLSANPQQLH</sequence>
<evidence type="ECO:0000313" key="2">
    <source>
        <dbReference type="EMBL" id="PIC53060.1"/>
    </source>
</evidence>
<evidence type="ECO:0000313" key="3">
    <source>
        <dbReference type="Proteomes" id="UP000230233"/>
    </source>
</evidence>
<gene>
    <name evidence="2" type="primary">Cnig_chr_I.g2915</name>
    <name evidence="2" type="ORF">B9Z55_002915</name>
</gene>
<organism evidence="2 3">
    <name type="scientific">Caenorhabditis nigoni</name>
    <dbReference type="NCBI Taxonomy" id="1611254"/>
    <lineage>
        <taxon>Eukaryota</taxon>
        <taxon>Metazoa</taxon>
        <taxon>Ecdysozoa</taxon>
        <taxon>Nematoda</taxon>
        <taxon>Chromadorea</taxon>
        <taxon>Rhabditida</taxon>
        <taxon>Rhabditina</taxon>
        <taxon>Rhabditomorpha</taxon>
        <taxon>Rhabditoidea</taxon>
        <taxon>Rhabditidae</taxon>
        <taxon>Peloderinae</taxon>
        <taxon>Caenorhabditis</taxon>
    </lineage>
</organism>
<dbReference type="OrthoDB" id="5778533at2759"/>
<dbReference type="AlphaFoldDB" id="A0A2G5VN27"/>
<reference evidence="3" key="1">
    <citation type="submission" date="2017-10" db="EMBL/GenBank/DDBJ databases">
        <title>Rapid genome shrinkage in a self-fertile nematode reveals novel sperm competition proteins.</title>
        <authorList>
            <person name="Yin D."/>
            <person name="Schwarz E.M."/>
            <person name="Thomas C.G."/>
            <person name="Felde R.L."/>
            <person name="Korf I.F."/>
            <person name="Cutter A.D."/>
            <person name="Schartner C.M."/>
            <person name="Ralston E.J."/>
            <person name="Meyer B.J."/>
            <person name="Haag E.S."/>
        </authorList>
    </citation>
    <scope>NUCLEOTIDE SEQUENCE [LARGE SCALE GENOMIC DNA]</scope>
    <source>
        <strain evidence="3">JU1422</strain>
    </source>
</reference>
<dbReference type="InterPro" id="IPR041157">
    <property type="entry name" value="PUD1/2"/>
</dbReference>
<evidence type="ECO:0000259" key="1">
    <source>
        <dbReference type="Pfam" id="PF18457"/>
    </source>
</evidence>
<keyword evidence="3" id="KW-1185">Reference proteome</keyword>
<name>A0A2G5VN27_9PELO</name>
<protein>
    <recommendedName>
        <fullName evidence="1">Up-regulated in Daf-2 domain-containing protein</fullName>
    </recommendedName>
</protein>
<comment type="caution">
    <text evidence="2">The sequence shown here is derived from an EMBL/GenBank/DDBJ whole genome shotgun (WGS) entry which is preliminary data.</text>
</comment>
<dbReference type="PANTHER" id="PTHR31557:SF0">
    <property type="entry name" value="5C820-RELATED"/>
    <property type="match status" value="1"/>
</dbReference>
<feature type="domain" description="Up-regulated in Daf-2" evidence="1">
    <location>
        <begin position="13"/>
        <end position="159"/>
    </location>
</feature>
<dbReference type="Gene3D" id="2.60.40.3820">
    <property type="match status" value="1"/>
</dbReference>
<accession>A0A2G5VN27</accession>